<sequence>MAADAKNDTAPVPMTDDELRAAFVAYRYRRYDEPLDWNKWNRLRAHFPALMAPQYDNKQKSYYPEPYCWGSIMHLHKIIQADDIEGVHEFIRLDPGLLMREQRECSYRSCAGAAAGKARDLGGASGPLRRGHSRDAEATGLRRHARVPVLRDASYRSVRHEPPWYT</sequence>
<evidence type="ECO:0000256" key="1">
    <source>
        <dbReference type="SAM" id="MobiDB-lite"/>
    </source>
</evidence>
<name>A0ABP0C9T6_9PEZI</name>
<comment type="caution">
    <text evidence="2">The sequence shown here is derived from an EMBL/GenBank/DDBJ whole genome shotgun (WGS) entry which is preliminary data.</text>
</comment>
<keyword evidence="3" id="KW-1185">Reference proteome</keyword>
<evidence type="ECO:0000313" key="2">
    <source>
        <dbReference type="EMBL" id="CAK7228793.1"/>
    </source>
</evidence>
<dbReference type="EMBL" id="CAWUHD010000081">
    <property type="protein sequence ID" value="CAK7228793.1"/>
    <property type="molecule type" value="Genomic_DNA"/>
</dbReference>
<feature type="region of interest" description="Disordered" evidence="1">
    <location>
        <begin position="121"/>
        <end position="142"/>
    </location>
</feature>
<gene>
    <name evidence="2" type="ORF">SEUCBS140593_007031</name>
</gene>
<evidence type="ECO:0000313" key="3">
    <source>
        <dbReference type="Proteomes" id="UP001642482"/>
    </source>
</evidence>
<dbReference type="Proteomes" id="UP001642482">
    <property type="component" value="Unassembled WGS sequence"/>
</dbReference>
<protein>
    <submittedName>
        <fullName evidence="2">Uncharacterized protein</fullName>
    </submittedName>
</protein>
<proteinExistence type="predicted"/>
<organism evidence="2 3">
    <name type="scientific">Sporothrix eucalyptigena</name>
    <dbReference type="NCBI Taxonomy" id="1812306"/>
    <lineage>
        <taxon>Eukaryota</taxon>
        <taxon>Fungi</taxon>
        <taxon>Dikarya</taxon>
        <taxon>Ascomycota</taxon>
        <taxon>Pezizomycotina</taxon>
        <taxon>Sordariomycetes</taxon>
        <taxon>Sordariomycetidae</taxon>
        <taxon>Ophiostomatales</taxon>
        <taxon>Ophiostomataceae</taxon>
        <taxon>Sporothrix</taxon>
    </lineage>
</organism>
<reference evidence="2 3" key="1">
    <citation type="submission" date="2024-01" db="EMBL/GenBank/DDBJ databases">
        <authorList>
            <person name="Allen C."/>
            <person name="Tagirdzhanova G."/>
        </authorList>
    </citation>
    <scope>NUCLEOTIDE SEQUENCE [LARGE SCALE GENOMIC DNA]</scope>
</reference>
<accession>A0ABP0C9T6</accession>